<keyword evidence="1 5" id="KW-0645">Protease</keyword>
<dbReference type="InterPro" id="IPR043504">
    <property type="entry name" value="Peptidase_S1_PA_chymotrypsin"/>
</dbReference>
<accession>A0A443RP95</accession>
<evidence type="ECO:0000256" key="2">
    <source>
        <dbReference type="ARBA" id="ARBA00022801"/>
    </source>
</evidence>
<dbReference type="FunFam" id="2.40.10.10:FF:000006">
    <property type="entry name" value="Serine proteinase stubble"/>
    <property type="match status" value="1"/>
</dbReference>
<name>A0A443RP95_9ACAR</name>
<gene>
    <name evidence="9" type="ORF">B4U79_05987</name>
</gene>
<evidence type="ECO:0000256" key="7">
    <source>
        <dbReference type="SAM" id="SignalP"/>
    </source>
</evidence>
<evidence type="ECO:0000256" key="3">
    <source>
        <dbReference type="ARBA" id="ARBA00022825"/>
    </source>
</evidence>
<feature type="region of interest" description="Disordered" evidence="6">
    <location>
        <begin position="185"/>
        <end position="261"/>
    </location>
</feature>
<dbReference type="SUPFAM" id="SSF50494">
    <property type="entry name" value="Trypsin-like serine proteases"/>
    <property type="match status" value="1"/>
</dbReference>
<comment type="caution">
    <text evidence="9">The sequence shown here is derived from an EMBL/GenBank/DDBJ whole genome shotgun (WGS) entry which is preliminary data.</text>
</comment>
<keyword evidence="2 5" id="KW-0378">Hydrolase</keyword>
<dbReference type="OrthoDB" id="93664at2759"/>
<protein>
    <submittedName>
        <fullName evidence="9">Trypsin-like serine protease 3</fullName>
    </submittedName>
</protein>
<dbReference type="Pfam" id="PF00089">
    <property type="entry name" value="Trypsin"/>
    <property type="match status" value="1"/>
</dbReference>
<evidence type="ECO:0000313" key="9">
    <source>
        <dbReference type="EMBL" id="RWS17082.1"/>
    </source>
</evidence>
<dbReference type="AlphaFoldDB" id="A0A443RP95"/>
<keyword evidence="4" id="KW-1015">Disulfide bond</keyword>
<dbReference type="PROSITE" id="PS00135">
    <property type="entry name" value="TRYPSIN_SER"/>
    <property type="match status" value="1"/>
</dbReference>
<dbReference type="InterPro" id="IPR033116">
    <property type="entry name" value="TRYPSIN_SER"/>
</dbReference>
<reference evidence="9 10" key="1">
    <citation type="journal article" date="2018" name="Gigascience">
        <title>Genomes of trombidid mites reveal novel predicted allergens and laterally-transferred genes associated with secondary metabolism.</title>
        <authorList>
            <person name="Dong X."/>
            <person name="Chaisiri K."/>
            <person name="Xia D."/>
            <person name="Armstrong S.D."/>
            <person name="Fang Y."/>
            <person name="Donnelly M.J."/>
            <person name="Kadowaki T."/>
            <person name="McGarry J.W."/>
            <person name="Darby A.C."/>
            <person name="Makepeace B.L."/>
        </authorList>
    </citation>
    <scope>NUCLEOTIDE SEQUENCE [LARGE SCALE GENOMIC DNA]</scope>
    <source>
        <strain evidence="9">UoL-WK</strain>
    </source>
</reference>
<evidence type="ECO:0000313" key="10">
    <source>
        <dbReference type="Proteomes" id="UP000285301"/>
    </source>
</evidence>
<feature type="domain" description="Peptidase S1" evidence="8">
    <location>
        <begin position="330"/>
        <end position="570"/>
    </location>
</feature>
<dbReference type="InterPro" id="IPR018114">
    <property type="entry name" value="TRYPSIN_HIS"/>
</dbReference>
<dbReference type="InterPro" id="IPR001254">
    <property type="entry name" value="Trypsin_dom"/>
</dbReference>
<feature type="compositionally biased region" description="Low complexity" evidence="6">
    <location>
        <begin position="196"/>
        <end position="207"/>
    </location>
</feature>
<dbReference type="Gene3D" id="2.40.10.10">
    <property type="entry name" value="Trypsin-like serine proteases"/>
    <property type="match status" value="1"/>
</dbReference>
<feature type="signal peptide" evidence="7">
    <location>
        <begin position="1"/>
        <end position="19"/>
    </location>
</feature>
<sequence length="571" mass="63166">MNLTLLITITFSYFTLLRGARLTLRKYHDDSYYNKYNVVKSTKCKDLEIGSKVLCMFTFDCMINRGSPIGVCMDGLFVRSCCKLPTLQTTENISKVPSTTAFTTESTTIASTTTLNDTLIEEKTTNNVTAASYTERMERNETISSSTTAGLLTTTLLTEAHFVDQSSGIITTASSNETLDFTQNVPTTEMNSDNFETTTTNQNENQNVGETVAKEESSPESTEATDSMTTLSSLSSSSPVASERSTTLENKLNQLSSSTSNPIKTTTSFETLVTNSVDEIASFVKNVTNVSSYATSDPHTTVNPVTNAPPKPLGLRSICGRRMMGPRGRIVGGKRSAFLEWPWMVSLRQWKKHNFLHKCGAALLNEFWVITAAHCVENVGPTSLLLRLGEYDVSHDREPYPHVDRRVLIIAPHPQFDPRTFEYDLALLRFAEPVNFRRNIIPVCIPEGNKSYVGESATVAGWGRLYEDGPLPDTLQHVEVPVITNKECETMYRHAGYIEDIPYIFLCAGLSKGTKDSCEGDSGGPLVIEEDGRFNLIGIISWGIGCALPNQPGVYTRITEFSNWIHQIIGF</sequence>
<dbReference type="PANTHER" id="PTHR24252:SF10">
    <property type="entry name" value="SERINE PROTEASE 56"/>
    <property type="match status" value="1"/>
</dbReference>
<evidence type="ECO:0000256" key="1">
    <source>
        <dbReference type="ARBA" id="ARBA00022670"/>
    </source>
</evidence>
<dbReference type="InterPro" id="IPR001314">
    <property type="entry name" value="Peptidase_S1A"/>
</dbReference>
<dbReference type="PRINTS" id="PR00722">
    <property type="entry name" value="CHYMOTRYPSIN"/>
</dbReference>
<keyword evidence="10" id="KW-1185">Reference proteome</keyword>
<dbReference type="InterPro" id="IPR009003">
    <property type="entry name" value="Peptidase_S1_PA"/>
</dbReference>
<dbReference type="SMART" id="SM00020">
    <property type="entry name" value="Tryp_SPc"/>
    <property type="match status" value="1"/>
</dbReference>
<evidence type="ECO:0000259" key="8">
    <source>
        <dbReference type="PROSITE" id="PS50240"/>
    </source>
</evidence>
<dbReference type="GO" id="GO:0006508">
    <property type="term" value="P:proteolysis"/>
    <property type="evidence" value="ECO:0007669"/>
    <property type="project" value="UniProtKB-KW"/>
</dbReference>
<dbReference type="STRING" id="1965070.A0A443RP95"/>
<dbReference type="GO" id="GO:0004252">
    <property type="term" value="F:serine-type endopeptidase activity"/>
    <property type="evidence" value="ECO:0007669"/>
    <property type="project" value="InterPro"/>
</dbReference>
<feature type="compositionally biased region" description="Low complexity" evidence="6">
    <location>
        <begin position="225"/>
        <end position="247"/>
    </location>
</feature>
<dbReference type="PROSITE" id="PS00134">
    <property type="entry name" value="TRYPSIN_HIS"/>
    <property type="match status" value="1"/>
</dbReference>
<evidence type="ECO:0000256" key="4">
    <source>
        <dbReference type="ARBA" id="ARBA00023157"/>
    </source>
</evidence>
<feature type="compositionally biased region" description="Polar residues" evidence="6">
    <location>
        <begin position="248"/>
        <end position="261"/>
    </location>
</feature>
<feature type="compositionally biased region" description="Polar residues" evidence="6">
    <location>
        <begin position="185"/>
        <end position="195"/>
    </location>
</feature>
<feature type="chain" id="PRO_5019127307" evidence="7">
    <location>
        <begin position="20"/>
        <end position="571"/>
    </location>
</feature>
<dbReference type="PANTHER" id="PTHR24252">
    <property type="entry name" value="ACROSIN-RELATED"/>
    <property type="match status" value="1"/>
</dbReference>
<evidence type="ECO:0000256" key="5">
    <source>
        <dbReference type="RuleBase" id="RU363034"/>
    </source>
</evidence>
<organism evidence="9 10">
    <name type="scientific">Dinothrombium tinctorium</name>
    <dbReference type="NCBI Taxonomy" id="1965070"/>
    <lineage>
        <taxon>Eukaryota</taxon>
        <taxon>Metazoa</taxon>
        <taxon>Ecdysozoa</taxon>
        <taxon>Arthropoda</taxon>
        <taxon>Chelicerata</taxon>
        <taxon>Arachnida</taxon>
        <taxon>Acari</taxon>
        <taxon>Acariformes</taxon>
        <taxon>Trombidiformes</taxon>
        <taxon>Prostigmata</taxon>
        <taxon>Anystina</taxon>
        <taxon>Parasitengona</taxon>
        <taxon>Trombidioidea</taxon>
        <taxon>Trombidiidae</taxon>
        <taxon>Dinothrombium</taxon>
    </lineage>
</organism>
<evidence type="ECO:0000256" key="6">
    <source>
        <dbReference type="SAM" id="MobiDB-lite"/>
    </source>
</evidence>
<keyword evidence="7" id="KW-0732">Signal</keyword>
<dbReference type="EMBL" id="NCKU01000120">
    <property type="protein sequence ID" value="RWS17082.1"/>
    <property type="molecule type" value="Genomic_DNA"/>
</dbReference>
<keyword evidence="3 5" id="KW-0720">Serine protease</keyword>
<dbReference type="Proteomes" id="UP000285301">
    <property type="component" value="Unassembled WGS sequence"/>
</dbReference>
<dbReference type="PROSITE" id="PS50240">
    <property type="entry name" value="TRYPSIN_DOM"/>
    <property type="match status" value="1"/>
</dbReference>
<proteinExistence type="predicted"/>
<dbReference type="CDD" id="cd00190">
    <property type="entry name" value="Tryp_SPc"/>
    <property type="match status" value="1"/>
</dbReference>